<keyword evidence="4" id="KW-1185">Reference proteome</keyword>
<dbReference type="SUPFAM" id="SSF160574">
    <property type="entry name" value="BT0923-like"/>
    <property type="match status" value="3"/>
</dbReference>
<dbReference type="Pfam" id="PF11396">
    <property type="entry name" value="PepSY_like"/>
    <property type="match status" value="3"/>
</dbReference>
<feature type="signal peptide" evidence="1">
    <location>
        <begin position="1"/>
        <end position="24"/>
    </location>
</feature>
<feature type="chain" id="PRO_5015676737" description="Putative beta-lactamase-inhibitor-like PepSY-like domain-containing protein" evidence="1">
    <location>
        <begin position="25"/>
        <end position="401"/>
    </location>
</feature>
<comment type="caution">
    <text evidence="3">The sequence shown here is derived from an EMBL/GenBank/DDBJ whole genome shotgun (WGS) entry which is preliminary data.</text>
</comment>
<dbReference type="PROSITE" id="PS51257">
    <property type="entry name" value="PROKAR_LIPOPROTEIN"/>
    <property type="match status" value="1"/>
</dbReference>
<keyword evidence="1" id="KW-0732">Signal</keyword>
<evidence type="ECO:0000313" key="4">
    <source>
        <dbReference type="Proteomes" id="UP000237310"/>
    </source>
</evidence>
<accession>A0A2S5AC50</accession>
<sequence>MKTNQNTILALALSCVLFSCTNNDTVSSNTDTSATSTYEVVSAAALPTTISNYITSKYAGSTTTEVNLNADGTYVTYVTLAAGATAKTTSTAKTTNVVVKLKFNAKGVLIITKIETPIAIADLLPAITTYITTNYPGATINVAHTETGGSFDVLITAADGSKIKLNFTADGTFESARVFRTNGNHRHNHDKPQTPVAIADLATSITTYITTTYSGATITSAHKESDGSFDVFITTAAGANLNLNFSATGDFVSVSSCGNNHSNHETPIAVANLLTEITTYITTNYAGATITSAEKDWNGGFEVHITTAAGVRLELNFTAAGVFVVGSDSNNNHSAGSVSVIINDLIVSIKTYISTNYAGATIKEAHLESDGSYDVTIITATGTKLKLTFTAAGVFVSVKTT</sequence>
<dbReference type="AlphaFoldDB" id="A0A2S5AC50"/>
<dbReference type="Proteomes" id="UP000237310">
    <property type="component" value="Unassembled WGS sequence"/>
</dbReference>
<feature type="domain" description="Putative beta-lactamase-inhibitor-like PepSY-like" evidence="2">
    <location>
        <begin position="263"/>
        <end position="323"/>
    </location>
</feature>
<proteinExistence type="predicted"/>
<evidence type="ECO:0000259" key="2">
    <source>
        <dbReference type="Pfam" id="PF11396"/>
    </source>
</evidence>
<gene>
    <name evidence="3" type="ORF">C3L50_05750</name>
</gene>
<dbReference type="Gene3D" id="3.40.1420.30">
    <property type="match status" value="2"/>
</dbReference>
<name>A0A2S5AC50_9FLAO</name>
<dbReference type="RefSeq" id="WP_103805213.1">
    <property type="nucleotide sequence ID" value="NZ_PQVG01000003.1"/>
</dbReference>
<dbReference type="OrthoDB" id="980012at2"/>
<reference evidence="3 4" key="1">
    <citation type="submission" date="2018-01" db="EMBL/GenBank/DDBJ databases">
        <authorList>
            <person name="Gaut B.S."/>
            <person name="Morton B.R."/>
            <person name="Clegg M.T."/>
            <person name="Duvall M.R."/>
        </authorList>
    </citation>
    <scope>NUCLEOTIDE SEQUENCE [LARGE SCALE GENOMIC DNA]</scope>
    <source>
        <strain evidence="3 4">HR-AY</strain>
    </source>
</reference>
<dbReference type="EMBL" id="PQVG01000003">
    <property type="protein sequence ID" value="POY40150.1"/>
    <property type="molecule type" value="Genomic_DNA"/>
</dbReference>
<dbReference type="InterPro" id="IPR021533">
    <property type="entry name" value="PepSY-like"/>
</dbReference>
<feature type="domain" description="Putative beta-lactamase-inhibitor-like PepSY-like" evidence="2">
    <location>
        <begin position="38"/>
        <end position="75"/>
    </location>
</feature>
<organism evidence="3 4">
    <name type="scientific">Flavobacterium alvei</name>
    <dbReference type="NCBI Taxonomy" id="2080416"/>
    <lineage>
        <taxon>Bacteria</taxon>
        <taxon>Pseudomonadati</taxon>
        <taxon>Bacteroidota</taxon>
        <taxon>Flavobacteriia</taxon>
        <taxon>Flavobacteriales</taxon>
        <taxon>Flavobacteriaceae</taxon>
        <taxon>Flavobacterium</taxon>
    </lineage>
</organism>
<evidence type="ECO:0000256" key="1">
    <source>
        <dbReference type="SAM" id="SignalP"/>
    </source>
</evidence>
<feature type="domain" description="Putative beta-lactamase-inhibitor-like PepSY-like" evidence="2">
    <location>
        <begin position="99"/>
        <end position="173"/>
    </location>
</feature>
<protein>
    <recommendedName>
        <fullName evidence="2">Putative beta-lactamase-inhibitor-like PepSY-like domain-containing protein</fullName>
    </recommendedName>
</protein>
<evidence type="ECO:0000313" key="3">
    <source>
        <dbReference type="EMBL" id="POY40150.1"/>
    </source>
</evidence>